<dbReference type="PANTHER" id="PTHR30329:SF21">
    <property type="entry name" value="LIPOPROTEIN YIAD-RELATED"/>
    <property type="match status" value="1"/>
</dbReference>
<feature type="domain" description="OmpA-like" evidence="3">
    <location>
        <begin position="114"/>
        <end position="230"/>
    </location>
</feature>
<dbReference type="PANTHER" id="PTHR30329">
    <property type="entry name" value="STATOR ELEMENT OF FLAGELLAR MOTOR COMPLEX"/>
    <property type="match status" value="1"/>
</dbReference>
<keyword evidence="2" id="KW-0732">Signal</keyword>
<accession>A0AB38C7L3</accession>
<dbReference type="AlphaFoldDB" id="A0AB38C7L3"/>
<dbReference type="PROSITE" id="PS51123">
    <property type="entry name" value="OMPA_2"/>
    <property type="match status" value="1"/>
</dbReference>
<feature type="chain" id="PRO_5044277420" evidence="2">
    <location>
        <begin position="24"/>
        <end position="236"/>
    </location>
</feature>
<dbReference type="InterPro" id="IPR036737">
    <property type="entry name" value="OmpA-like_sf"/>
</dbReference>
<evidence type="ECO:0000313" key="4">
    <source>
        <dbReference type="EMBL" id="SFX48697.1"/>
    </source>
</evidence>
<dbReference type="GO" id="GO:0016020">
    <property type="term" value="C:membrane"/>
    <property type="evidence" value="ECO:0007669"/>
    <property type="project" value="UniProtKB-UniRule"/>
</dbReference>
<gene>
    <name evidence="4" type="ORF">SAMN03097694_2429</name>
</gene>
<proteinExistence type="predicted"/>
<dbReference type="Pfam" id="PF00691">
    <property type="entry name" value="OmpA"/>
    <property type="match status" value="1"/>
</dbReference>
<dbReference type="Proteomes" id="UP000182489">
    <property type="component" value="Unassembled WGS sequence"/>
</dbReference>
<evidence type="ECO:0000259" key="3">
    <source>
        <dbReference type="PROSITE" id="PS51123"/>
    </source>
</evidence>
<dbReference type="InterPro" id="IPR050330">
    <property type="entry name" value="Bact_OuterMem_StrucFunc"/>
</dbReference>
<dbReference type="CDD" id="cd07185">
    <property type="entry name" value="OmpA_C-like"/>
    <property type="match status" value="1"/>
</dbReference>
<evidence type="ECO:0000313" key="5">
    <source>
        <dbReference type="Proteomes" id="UP000182489"/>
    </source>
</evidence>
<dbReference type="SUPFAM" id="SSF103088">
    <property type="entry name" value="OmpA-like"/>
    <property type="match status" value="1"/>
</dbReference>
<feature type="signal peptide" evidence="2">
    <location>
        <begin position="1"/>
        <end position="23"/>
    </location>
</feature>
<dbReference type="InterPro" id="IPR006665">
    <property type="entry name" value="OmpA-like"/>
</dbReference>
<protein>
    <submittedName>
        <fullName evidence="4">Outer membrane protein OmpA</fullName>
    </submittedName>
</protein>
<keyword evidence="1" id="KW-0472">Membrane</keyword>
<dbReference type="EMBL" id="FPKH01000001">
    <property type="protein sequence ID" value="SFX48697.1"/>
    <property type="molecule type" value="Genomic_DNA"/>
</dbReference>
<evidence type="ECO:0000256" key="1">
    <source>
        <dbReference type="PROSITE-ProRule" id="PRU00473"/>
    </source>
</evidence>
<sequence>MRRTIAHATLAATGMAAASLLIASCENVPTQSQPAALSTRAATPGSHMQHITQLHYGRQARYGLCIDPACPTRTPKTLARRDAHLEEVPQTMIAAASTQRTLAGTPVGTGAAKENDLSDVTELAVYFAPGSSRLDRTAQQILQQFLTLVPPASHIRIAGRTDNTGTPALNDAIAHQRATGVERYLRRHLHVPAVQFEVGSSGACCYAAANATDTGRQNNRRVELSLTADAPRQVPR</sequence>
<comment type="caution">
    <text evidence="4">The sequence shown here is derived from an EMBL/GenBank/DDBJ whole genome shotgun (WGS) entry which is preliminary data.</text>
</comment>
<evidence type="ECO:0000256" key="2">
    <source>
        <dbReference type="SAM" id="SignalP"/>
    </source>
</evidence>
<dbReference type="PROSITE" id="PS51257">
    <property type="entry name" value="PROKAR_LIPOPROTEIN"/>
    <property type="match status" value="1"/>
</dbReference>
<dbReference type="Gene3D" id="3.30.1330.60">
    <property type="entry name" value="OmpA-like domain"/>
    <property type="match status" value="1"/>
</dbReference>
<organism evidence="4 5">
    <name type="scientific">Janthinobacterium lividum</name>
    <dbReference type="NCBI Taxonomy" id="29581"/>
    <lineage>
        <taxon>Bacteria</taxon>
        <taxon>Pseudomonadati</taxon>
        <taxon>Pseudomonadota</taxon>
        <taxon>Betaproteobacteria</taxon>
        <taxon>Burkholderiales</taxon>
        <taxon>Oxalobacteraceae</taxon>
        <taxon>Janthinobacterium</taxon>
    </lineage>
</organism>
<reference evidence="4 5" key="1">
    <citation type="submission" date="2016-11" db="EMBL/GenBank/DDBJ databases">
        <authorList>
            <person name="Varghese N."/>
            <person name="Submissions S."/>
        </authorList>
    </citation>
    <scope>NUCLEOTIDE SEQUENCE [LARGE SCALE GENOMIC DNA]</scope>
    <source>
        <strain evidence="4 5">NFR18</strain>
    </source>
</reference>
<name>A0AB38C7L3_9BURK</name>